<reference evidence="1 2" key="1">
    <citation type="submission" date="2024-01" db="EMBL/GenBank/DDBJ databases">
        <title>The genomes of 5 underutilized Papilionoideae crops provide insights into root nodulation and disease resistanc.</title>
        <authorList>
            <person name="Jiang F."/>
        </authorList>
    </citation>
    <scope>NUCLEOTIDE SEQUENCE [LARGE SCALE GENOMIC DNA]</scope>
    <source>
        <strain evidence="1">LVBAO_FW01</strain>
        <tissue evidence="1">Leaves</tissue>
    </source>
</reference>
<dbReference type="Proteomes" id="UP001367508">
    <property type="component" value="Unassembled WGS sequence"/>
</dbReference>
<organism evidence="1 2">
    <name type="scientific">Canavalia gladiata</name>
    <name type="common">Sword bean</name>
    <name type="synonym">Dolichos gladiatus</name>
    <dbReference type="NCBI Taxonomy" id="3824"/>
    <lineage>
        <taxon>Eukaryota</taxon>
        <taxon>Viridiplantae</taxon>
        <taxon>Streptophyta</taxon>
        <taxon>Embryophyta</taxon>
        <taxon>Tracheophyta</taxon>
        <taxon>Spermatophyta</taxon>
        <taxon>Magnoliopsida</taxon>
        <taxon>eudicotyledons</taxon>
        <taxon>Gunneridae</taxon>
        <taxon>Pentapetalae</taxon>
        <taxon>rosids</taxon>
        <taxon>fabids</taxon>
        <taxon>Fabales</taxon>
        <taxon>Fabaceae</taxon>
        <taxon>Papilionoideae</taxon>
        <taxon>50 kb inversion clade</taxon>
        <taxon>NPAAA clade</taxon>
        <taxon>indigoferoid/millettioid clade</taxon>
        <taxon>Phaseoleae</taxon>
        <taxon>Canavalia</taxon>
    </lineage>
</organism>
<proteinExistence type="predicted"/>
<evidence type="ECO:0000313" key="1">
    <source>
        <dbReference type="EMBL" id="KAK7313695.1"/>
    </source>
</evidence>
<dbReference type="AlphaFoldDB" id="A0AAN9KA19"/>
<dbReference type="EMBL" id="JAYMYQ010000009">
    <property type="protein sequence ID" value="KAK7313695.1"/>
    <property type="molecule type" value="Genomic_DNA"/>
</dbReference>
<gene>
    <name evidence="1" type="ORF">VNO77_38888</name>
</gene>
<comment type="caution">
    <text evidence="1">The sequence shown here is derived from an EMBL/GenBank/DDBJ whole genome shotgun (WGS) entry which is preliminary data.</text>
</comment>
<keyword evidence="2" id="KW-1185">Reference proteome</keyword>
<sequence>MSAVLSLGFCRTEFSIPLEVFHPNVTFPPPPKYQAPLVAQMEVFIGQLPFPQVIPTPSFSRDERWSILLTPWIRLLQAFGYRLDLSPFLSASSTFFEILWCSLRLWC</sequence>
<name>A0AAN9KA19_CANGL</name>
<accession>A0AAN9KA19</accession>
<evidence type="ECO:0000313" key="2">
    <source>
        <dbReference type="Proteomes" id="UP001367508"/>
    </source>
</evidence>
<protein>
    <submittedName>
        <fullName evidence="1">Uncharacterized protein</fullName>
    </submittedName>
</protein>